<keyword evidence="3" id="KW-1185">Reference proteome</keyword>
<comment type="caution">
    <text evidence="2">The sequence shown here is derived from an EMBL/GenBank/DDBJ whole genome shotgun (WGS) entry which is preliminary data.</text>
</comment>
<dbReference type="Proteomes" id="UP001595891">
    <property type="component" value="Unassembled WGS sequence"/>
</dbReference>
<dbReference type="InterPro" id="IPR019734">
    <property type="entry name" value="TPR_rpt"/>
</dbReference>
<dbReference type="InterPro" id="IPR024983">
    <property type="entry name" value="CHAT_dom"/>
</dbReference>
<dbReference type="SUPFAM" id="SSF48452">
    <property type="entry name" value="TPR-like"/>
    <property type="match status" value="3"/>
</dbReference>
<dbReference type="Pfam" id="PF12770">
    <property type="entry name" value="CHAT"/>
    <property type="match status" value="1"/>
</dbReference>
<dbReference type="InterPro" id="IPR011990">
    <property type="entry name" value="TPR-like_helical_dom_sf"/>
</dbReference>
<accession>A0ABV9E6K7</accession>
<organism evidence="2 3">
    <name type="scientific">Sphaerisporangium corydalis</name>
    <dbReference type="NCBI Taxonomy" id="1441875"/>
    <lineage>
        <taxon>Bacteria</taxon>
        <taxon>Bacillati</taxon>
        <taxon>Actinomycetota</taxon>
        <taxon>Actinomycetes</taxon>
        <taxon>Streptosporangiales</taxon>
        <taxon>Streptosporangiaceae</taxon>
        <taxon>Sphaerisporangium</taxon>
    </lineage>
</organism>
<dbReference type="Pfam" id="PF13424">
    <property type="entry name" value="TPR_12"/>
    <property type="match status" value="1"/>
</dbReference>
<dbReference type="RefSeq" id="WP_262843770.1">
    <property type="nucleotide sequence ID" value="NZ_JANZYP010000021.1"/>
</dbReference>
<protein>
    <submittedName>
        <fullName evidence="2">CHAT domain-containing protein</fullName>
    </submittedName>
</protein>
<proteinExistence type="predicted"/>
<dbReference type="EMBL" id="JBHSFN010000002">
    <property type="protein sequence ID" value="MFC4585137.1"/>
    <property type="molecule type" value="Genomic_DNA"/>
</dbReference>
<reference evidence="3" key="1">
    <citation type="journal article" date="2019" name="Int. J. Syst. Evol. Microbiol.">
        <title>The Global Catalogue of Microorganisms (GCM) 10K type strain sequencing project: providing services to taxonomists for standard genome sequencing and annotation.</title>
        <authorList>
            <consortium name="The Broad Institute Genomics Platform"/>
            <consortium name="The Broad Institute Genome Sequencing Center for Infectious Disease"/>
            <person name="Wu L."/>
            <person name="Ma J."/>
        </authorList>
    </citation>
    <scope>NUCLEOTIDE SEQUENCE [LARGE SCALE GENOMIC DNA]</scope>
    <source>
        <strain evidence="3">CCUG 49560</strain>
    </source>
</reference>
<evidence type="ECO:0000259" key="1">
    <source>
        <dbReference type="Pfam" id="PF12770"/>
    </source>
</evidence>
<feature type="domain" description="CHAT" evidence="1">
    <location>
        <begin position="622"/>
        <end position="865"/>
    </location>
</feature>
<gene>
    <name evidence="2" type="ORF">ACFO8L_03560</name>
</gene>
<dbReference type="SMART" id="SM00028">
    <property type="entry name" value="TPR"/>
    <property type="match status" value="4"/>
</dbReference>
<name>A0ABV9E6K7_9ACTN</name>
<evidence type="ECO:0000313" key="3">
    <source>
        <dbReference type="Proteomes" id="UP001595891"/>
    </source>
</evidence>
<evidence type="ECO:0000313" key="2">
    <source>
        <dbReference type="EMBL" id="MFC4585137.1"/>
    </source>
</evidence>
<sequence length="869" mass="91620">MDPLDLLPMVFARPSEALAGARALLAASPSAYDASIAHQVTGIWERDFGDLTVAVGHLRRARSLARRSGSAGREADALAALGVAVVYTGRTAGGLRVLDAAVARGEGLTAARVLFRRGRVLWVLGRHREALDDLRRAVPVLREAGDTIWTARALTLRGLVHLASGSTDQADRDFVAAERLWDRTHQDHDRAVAVWNRGGAAFRSGDLPTALRHMDEAARRFEALGTPAFGLSIDRCDVLMAAGLAEEALQEADGATAHLERMRGQSTTRAELLLAAAKAAIAAGDPDTAVTRAWAAIRLFASQRREWGEAHARLVLFRSRVATGRISGRLVRDIAAVATRLSELRSPDTVQASLLAGRVALTLGWAADADAHLAAAALGRHRGPALARADGWLAQALRAMAAGRARGVLHACRRGLDVLDEHRMVLGASELRARATAQGAELAALAQQMSLAAGDARGMLVWSERWRATALAVPPTRPPDDHGLLRDTTAFREIAGRAEAARSQGAPAPALEREQRRLERAIRARALRTGSAGTAGGRPFDPRVLLDRLGDARLVEIAGIGGDIHVLVCGGGRVRRFRAGRAAQAAAEIDHVRAGLRRLAYGAARRGGDGAEERFRLLATGAHRLQDMLLGPALRHLGDGPVVMVPPGRLHGVPWPALPGLRDRVLGVSPSAGAWLRAGDLPPPREAGVVLVRGPGLSTGGAEVPLLARRYPEAAVLEDGTATVSAVLKAIDGSLLAHIAAHGTFRADSPMFSSLRMDDGQLTVHDVERLSRAPYRIVLPSCDSGVMEPVGADELLGLAAALLPLGTAGIVASVVPVDDAAAVPLMVSLHEGLRAGLGMAEALRDARRALPPDPLSQATGWSFSAIGAA</sequence>
<dbReference type="Gene3D" id="1.25.40.10">
    <property type="entry name" value="Tetratricopeptide repeat domain"/>
    <property type="match status" value="2"/>
</dbReference>